<dbReference type="STRING" id="994479.GCA_000194155_05264"/>
<feature type="transmembrane region" description="Helical" evidence="1">
    <location>
        <begin position="16"/>
        <end position="33"/>
    </location>
</feature>
<sequence>MVLTVREGVALVALDQLWHVVLLLPALALGAVLSRFVHHRLDGSLMRLMVLLFAIAFGVVLLFTG</sequence>
<name>A0A2N3Y7Y8_SACSN</name>
<evidence type="ECO:0000313" key="3">
    <source>
        <dbReference type="Proteomes" id="UP000233786"/>
    </source>
</evidence>
<organism evidence="2 3">
    <name type="scientific">Saccharopolyspora spinosa</name>
    <dbReference type="NCBI Taxonomy" id="60894"/>
    <lineage>
        <taxon>Bacteria</taxon>
        <taxon>Bacillati</taxon>
        <taxon>Actinomycetota</taxon>
        <taxon>Actinomycetes</taxon>
        <taxon>Pseudonocardiales</taxon>
        <taxon>Pseudonocardiaceae</taxon>
        <taxon>Saccharopolyspora</taxon>
    </lineage>
</organism>
<dbReference type="AlphaFoldDB" id="A0A2N3Y7Y8"/>
<feature type="transmembrane region" description="Helical" evidence="1">
    <location>
        <begin position="45"/>
        <end position="64"/>
    </location>
</feature>
<dbReference type="EMBL" id="PJNB01000001">
    <property type="protein sequence ID" value="PKW19042.1"/>
    <property type="molecule type" value="Genomic_DNA"/>
</dbReference>
<keyword evidence="1" id="KW-0812">Transmembrane</keyword>
<reference evidence="2" key="1">
    <citation type="submission" date="2017-12" db="EMBL/GenBank/DDBJ databases">
        <title>Sequencing the genomes of 1000 Actinobacteria strains.</title>
        <authorList>
            <person name="Klenk H.-P."/>
        </authorList>
    </citation>
    <scope>NUCLEOTIDE SEQUENCE [LARGE SCALE GENOMIC DNA]</scope>
    <source>
        <strain evidence="2">DSM 44228</strain>
    </source>
</reference>
<keyword evidence="3" id="KW-1185">Reference proteome</keyword>
<comment type="caution">
    <text evidence="2">The sequence shown here is derived from an EMBL/GenBank/DDBJ whole genome shotgun (WGS) entry which is preliminary data.</text>
</comment>
<keyword evidence="1" id="KW-1133">Transmembrane helix</keyword>
<protein>
    <submittedName>
        <fullName evidence="2">Uncharacterized protein</fullName>
    </submittedName>
</protein>
<gene>
    <name evidence="2" type="ORF">A8926_7187</name>
</gene>
<keyword evidence="1" id="KW-0472">Membrane</keyword>
<evidence type="ECO:0000313" key="2">
    <source>
        <dbReference type="EMBL" id="PKW19042.1"/>
    </source>
</evidence>
<accession>A0A2N3Y7Y8</accession>
<dbReference type="RefSeq" id="WP_010310980.1">
    <property type="nucleotide sequence ID" value="NZ_CP061007.1"/>
</dbReference>
<evidence type="ECO:0000256" key="1">
    <source>
        <dbReference type="SAM" id="Phobius"/>
    </source>
</evidence>
<dbReference type="Proteomes" id="UP000233786">
    <property type="component" value="Unassembled WGS sequence"/>
</dbReference>
<proteinExistence type="predicted"/>